<reference evidence="1" key="1">
    <citation type="journal article" date="2022" name="bioRxiv">
        <title>Sequencing and chromosome-scale assembly of the giantPleurodeles waltlgenome.</title>
        <authorList>
            <person name="Brown T."/>
            <person name="Elewa A."/>
            <person name="Iarovenko S."/>
            <person name="Subramanian E."/>
            <person name="Araus A.J."/>
            <person name="Petzold A."/>
            <person name="Susuki M."/>
            <person name="Suzuki K.-i.T."/>
            <person name="Hayashi T."/>
            <person name="Toyoda A."/>
            <person name="Oliveira C."/>
            <person name="Osipova E."/>
            <person name="Leigh N.D."/>
            <person name="Simon A."/>
            <person name="Yun M.H."/>
        </authorList>
    </citation>
    <scope>NUCLEOTIDE SEQUENCE</scope>
    <source>
        <strain evidence="1">20211129_DDA</strain>
        <tissue evidence="1">Liver</tissue>
    </source>
</reference>
<proteinExistence type="predicted"/>
<sequence length="79" mass="8776">MHQPFRASPCRLPLPMVRRRGPTRGLGVTLAPVQHWERGGNPTTYCNTCPVVGTQCRKGSDVLMGVDGRMSKKKDRAKE</sequence>
<name>A0AAV7LNG1_PLEWA</name>
<protein>
    <submittedName>
        <fullName evidence="1">Uncharacterized protein</fullName>
    </submittedName>
</protein>
<evidence type="ECO:0000313" key="1">
    <source>
        <dbReference type="EMBL" id="KAJ1092039.1"/>
    </source>
</evidence>
<comment type="caution">
    <text evidence="1">The sequence shown here is derived from an EMBL/GenBank/DDBJ whole genome shotgun (WGS) entry which is preliminary data.</text>
</comment>
<dbReference type="Proteomes" id="UP001066276">
    <property type="component" value="Chromosome 11"/>
</dbReference>
<accession>A0AAV7LNG1</accession>
<keyword evidence="2" id="KW-1185">Reference proteome</keyword>
<dbReference type="EMBL" id="JANPWB010000015">
    <property type="protein sequence ID" value="KAJ1092039.1"/>
    <property type="molecule type" value="Genomic_DNA"/>
</dbReference>
<evidence type="ECO:0000313" key="2">
    <source>
        <dbReference type="Proteomes" id="UP001066276"/>
    </source>
</evidence>
<organism evidence="1 2">
    <name type="scientific">Pleurodeles waltl</name>
    <name type="common">Iberian ribbed newt</name>
    <dbReference type="NCBI Taxonomy" id="8319"/>
    <lineage>
        <taxon>Eukaryota</taxon>
        <taxon>Metazoa</taxon>
        <taxon>Chordata</taxon>
        <taxon>Craniata</taxon>
        <taxon>Vertebrata</taxon>
        <taxon>Euteleostomi</taxon>
        <taxon>Amphibia</taxon>
        <taxon>Batrachia</taxon>
        <taxon>Caudata</taxon>
        <taxon>Salamandroidea</taxon>
        <taxon>Salamandridae</taxon>
        <taxon>Pleurodelinae</taxon>
        <taxon>Pleurodeles</taxon>
    </lineage>
</organism>
<gene>
    <name evidence="1" type="ORF">NDU88_005153</name>
</gene>
<dbReference type="AlphaFoldDB" id="A0AAV7LNG1"/>